<evidence type="ECO:0000256" key="6">
    <source>
        <dbReference type="ARBA" id="ARBA00023102"/>
    </source>
</evidence>
<protein>
    <recommendedName>
        <fullName evidence="3">histidinol-phosphatase</fullName>
        <ecNumber evidence="3">3.1.3.15</ecNumber>
    </recommendedName>
</protein>
<keyword evidence="4" id="KW-0028">Amino-acid biosynthesis</keyword>
<reference evidence="9" key="1">
    <citation type="journal article" date="2014" name="Front. Microbiol.">
        <title>High frequency of phylogenetically diverse reductive dehalogenase-homologous genes in deep subseafloor sedimentary metagenomes.</title>
        <authorList>
            <person name="Kawai M."/>
            <person name="Futagami T."/>
            <person name="Toyoda A."/>
            <person name="Takaki Y."/>
            <person name="Nishi S."/>
            <person name="Hori S."/>
            <person name="Arai W."/>
            <person name="Tsubouchi T."/>
            <person name="Morono Y."/>
            <person name="Uchiyama I."/>
            <person name="Ito T."/>
            <person name="Fujiyama A."/>
            <person name="Inagaki F."/>
            <person name="Takami H."/>
        </authorList>
    </citation>
    <scope>NUCLEOTIDE SEQUENCE</scope>
    <source>
        <strain evidence="9">Expedition CK06-06</strain>
    </source>
</reference>
<dbReference type="InterPro" id="IPR016195">
    <property type="entry name" value="Pol/histidinol_Pase-like"/>
</dbReference>
<keyword evidence="6" id="KW-0368">Histidine biosynthesis</keyword>
<comment type="catalytic activity">
    <reaction evidence="7">
        <text>L-histidinol phosphate + H2O = L-histidinol + phosphate</text>
        <dbReference type="Rhea" id="RHEA:14465"/>
        <dbReference type="ChEBI" id="CHEBI:15377"/>
        <dbReference type="ChEBI" id="CHEBI:43474"/>
        <dbReference type="ChEBI" id="CHEBI:57699"/>
        <dbReference type="ChEBI" id="CHEBI:57980"/>
        <dbReference type="EC" id="3.1.3.15"/>
    </reaction>
</comment>
<dbReference type="CDD" id="cd12110">
    <property type="entry name" value="PHP_HisPPase_Hisj_like"/>
    <property type="match status" value="1"/>
</dbReference>
<accession>X1TI70</accession>
<dbReference type="GO" id="GO:0004401">
    <property type="term" value="F:histidinol-phosphatase activity"/>
    <property type="evidence" value="ECO:0007669"/>
    <property type="project" value="UniProtKB-EC"/>
</dbReference>
<proteinExistence type="inferred from homology"/>
<keyword evidence="5" id="KW-0378">Hydrolase</keyword>
<dbReference type="InterPro" id="IPR004013">
    <property type="entry name" value="PHP_dom"/>
</dbReference>
<evidence type="ECO:0000256" key="7">
    <source>
        <dbReference type="ARBA" id="ARBA00049158"/>
    </source>
</evidence>
<comment type="pathway">
    <text evidence="1">Amino-acid biosynthesis; L-histidine biosynthesis; L-histidine from 5-phospho-alpha-D-ribose 1-diphosphate: step 8/9.</text>
</comment>
<evidence type="ECO:0000256" key="5">
    <source>
        <dbReference type="ARBA" id="ARBA00022801"/>
    </source>
</evidence>
<dbReference type="GO" id="GO:0000105">
    <property type="term" value="P:L-histidine biosynthetic process"/>
    <property type="evidence" value="ECO:0007669"/>
    <property type="project" value="UniProtKB-UniPathway"/>
</dbReference>
<dbReference type="AlphaFoldDB" id="X1TI70"/>
<dbReference type="EC" id="3.1.3.15" evidence="3"/>
<comment type="similarity">
    <text evidence="2">Belongs to the PHP hydrolase family. HisK subfamily.</text>
</comment>
<dbReference type="Gene3D" id="3.20.20.140">
    <property type="entry name" value="Metal-dependent hydrolases"/>
    <property type="match status" value="1"/>
</dbReference>
<name>X1TI70_9ZZZZ</name>
<dbReference type="GO" id="GO:0005737">
    <property type="term" value="C:cytoplasm"/>
    <property type="evidence" value="ECO:0007669"/>
    <property type="project" value="TreeGrafter"/>
</dbReference>
<dbReference type="NCBIfam" id="TIGR01856">
    <property type="entry name" value="hisJ_fam"/>
    <property type="match status" value="1"/>
</dbReference>
<dbReference type="PANTHER" id="PTHR21039:SF0">
    <property type="entry name" value="HISTIDINOL-PHOSPHATASE"/>
    <property type="match status" value="1"/>
</dbReference>
<dbReference type="EMBL" id="BARW01008783">
    <property type="protein sequence ID" value="GAI87285.1"/>
    <property type="molecule type" value="Genomic_DNA"/>
</dbReference>
<dbReference type="UniPathway" id="UPA00031">
    <property type="reaction ID" value="UER00013"/>
</dbReference>
<evidence type="ECO:0000256" key="4">
    <source>
        <dbReference type="ARBA" id="ARBA00022605"/>
    </source>
</evidence>
<evidence type="ECO:0000313" key="9">
    <source>
        <dbReference type="EMBL" id="GAI87285.1"/>
    </source>
</evidence>
<organism evidence="9">
    <name type="scientific">marine sediment metagenome</name>
    <dbReference type="NCBI Taxonomy" id="412755"/>
    <lineage>
        <taxon>unclassified sequences</taxon>
        <taxon>metagenomes</taxon>
        <taxon>ecological metagenomes</taxon>
    </lineage>
</organism>
<dbReference type="InterPro" id="IPR010140">
    <property type="entry name" value="Histidinol_P_phosphatase_HisJ"/>
</dbReference>
<evidence type="ECO:0000259" key="8">
    <source>
        <dbReference type="Pfam" id="PF02811"/>
    </source>
</evidence>
<feature type="non-terminal residue" evidence="9">
    <location>
        <position position="1"/>
    </location>
</feature>
<dbReference type="Pfam" id="PF02811">
    <property type="entry name" value="PHP"/>
    <property type="match status" value="1"/>
</dbReference>
<evidence type="ECO:0000256" key="2">
    <source>
        <dbReference type="ARBA" id="ARBA00009152"/>
    </source>
</evidence>
<dbReference type="PANTHER" id="PTHR21039">
    <property type="entry name" value="HISTIDINOL PHOSPHATASE-RELATED"/>
    <property type="match status" value="1"/>
</dbReference>
<evidence type="ECO:0000256" key="3">
    <source>
        <dbReference type="ARBA" id="ARBA00013085"/>
    </source>
</evidence>
<feature type="domain" description="PHP" evidence="8">
    <location>
        <begin position="3"/>
        <end position="188"/>
    </location>
</feature>
<gene>
    <name evidence="9" type="ORF">S12H4_17880</name>
</gene>
<dbReference type="SUPFAM" id="SSF89550">
    <property type="entry name" value="PHP domain-like"/>
    <property type="match status" value="1"/>
</dbReference>
<evidence type="ECO:0000256" key="1">
    <source>
        <dbReference type="ARBA" id="ARBA00004970"/>
    </source>
</evidence>
<comment type="caution">
    <text evidence="9">The sequence shown here is derived from an EMBL/GenBank/DDBJ whole genome shotgun (WGS) entry which is preliminary data.</text>
</comment>
<sequence>EFNLSVIGASDHFPYGFLSSEISSLDDIPYKRYAMTLDEVSGYILELEHLKEKYKGKIQIKSAFEIDYFKNQEHVINRYLKDYKDKLDYILGSVHVLFGKAGIFAFDDGRFLNKYKVYDNNDEIYLEFYNTLQNMIKSKKFDFDIVSHFDLPKKFDKKAETHDLIMEKVVETLELAKKRDLAIEINSSGLRKKIREQYPSVEIIEKMYELDIPVLLGSDAHQIDEIAYEFKYIIDLLKNIGYNQLAHYNKRKRTFIEID</sequence>